<keyword evidence="5" id="KW-1003">Cell membrane</keyword>
<evidence type="ECO:0000256" key="7">
    <source>
        <dbReference type="ARBA" id="ARBA00022692"/>
    </source>
</evidence>
<evidence type="ECO:0000256" key="3">
    <source>
        <dbReference type="ARBA" id="ARBA00022093"/>
    </source>
</evidence>
<evidence type="ECO:0000256" key="4">
    <source>
        <dbReference type="ARBA" id="ARBA00022448"/>
    </source>
</evidence>
<evidence type="ECO:0000256" key="6">
    <source>
        <dbReference type="ARBA" id="ARBA00022519"/>
    </source>
</evidence>
<dbReference type="Pfam" id="PF01618">
    <property type="entry name" value="MotA_ExbB"/>
    <property type="match status" value="1"/>
</dbReference>
<keyword evidence="6" id="KW-0997">Cell inner membrane</keyword>
<dbReference type="InterPro" id="IPR002898">
    <property type="entry name" value="MotA_ExbB_proton_chnl"/>
</dbReference>
<feature type="signal peptide" evidence="15">
    <location>
        <begin position="1"/>
        <end position="28"/>
    </location>
</feature>
<comment type="subunit">
    <text evidence="2">The accessory proteins ExbB and ExbD seem to form a complex with TonB.</text>
</comment>
<protein>
    <recommendedName>
        <fullName evidence="3">Biopolymer transport protein ExbB</fullName>
    </recommendedName>
</protein>
<accession>A0A2W5SKG0</accession>
<evidence type="ECO:0000256" key="15">
    <source>
        <dbReference type="SAM" id="SignalP"/>
    </source>
</evidence>
<dbReference type="PANTHER" id="PTHR30625:SF16">
    <property type="entry name" value="BIOPOLYMER TRANSPORT PROTEIN EXBB"/>
    <property type="match status" value="1"/>
</dbReference>
<keyword evidence="10 14" id="KW-0472">Membrane</keyword>
<dbReference type="NCBIfam" id="TIGR02797">
    <property type="entry name" value="exbB"/>
    <property type="match status" value="1"/>
</dbReference>
<feature type="compositionally biased region" description="Polar residues" evidence="13">
    <location>
        <begin position="29"/>
        <end position="44"/>
    </location>
</feature>
<comment type="similarity">
    <text evidence="12">Belongs to the exbB/tolQ family.</text>
</comment>
<proteinExistence type="inferred from homology"/>
<feature type="transmembrane region" description="Helical" evidence="14">
    <location>
        <begin position="270"/>
        <end position="293"/>
    </location>
</feature>
<evidence type="ECO:0000256" key="9">
    <source>
        <dbReference type="ARBA" id="ARBA00022989"/>
    </source>
</evidence>
<dbReference type="AlphaFoldDB" id="A0A2W5SKG0"/>
<keyword evidence="15" id="KW-0732">Signal</keyword>
<dbReference type="GO" id="GO:0022857">
    <property type="term" value="F:transmembrane transporter activity"/>
    <property type="evidence" value="ECO:0007669"/>
    <property type="project" value="InterPro"/>
</dbReference>
<gene>
    <name evidence="17" type="primary">exbB</name>
    <name evidence="17" type="ORF">DI533_05790</name>
</gene>
<evidence type="ECO:0000256" key="5">
    <source>
        <dbReference type="ARBA" id="ARBA00022475"/>
    </source>
</evidence>
<comment type="function">
    <text evidence="11">Involved in the TonB-dependent energy-dependent transport of various receptor-bound substrates. Protects ExbD from proteolytic degradation and functionally stabilizes TonB.</text>
</comment>
<feature type="chain" id="PRO_5015887325" description="Biopolymer transport protein ExbB" evidence="15">
    <location>
        <begin position="29"/>
        <end position="330"/>
    </location>
</feature>
<evidence type="ECO:0000256" key="1">
    <source>
        <dbReference type="ARBA" id="ARBA00004429"/>
    </source>
</evidence>
<name>A0A2W5SKG0_CERSP</name>
<evidence type="ECO:0000256" key="11">
    <source>
        <dbReference type="ARBA" id="ARBA00024816"/>
    </source>
</evidence>
<comment type="subcellular location">
    <subcellularLocation>
        <location evidence="1">Cell inner membrane</location>
        <topology evidence="1">Multi-pass membrane protein</topology>
    </subcellularLocation>
    <subcellularLocation>
        <location evidence="12">Membrane</location>
        <topology evidence="12">Multi-pass membrane protein</topology>
    </subcellularLocation>
</comment>
<keyword evidence="9 14" id="KW-1133">Transmembrane helix</keyword>
<dbReference type="PANTHER" id="PTHR30625">
    <property type="entry name" value="PROTEIN TOLQ"/>
    <property type="match status" value="1"/>
</dbReference>
<evidence type="ECO:0000256" key="8">
    <source>
        <dbReference type="ARBA" id="ARBA00022927"/>
    </source>
</evidence>
<dbReference type="InterPro" id="IPR050790">
    <property type="entry name" value="ExbB/TolQ_transport"/>
</dbReference>
<feature type="domain" description="MotA/TolQ/ExbB proton channel" evidence="16">
    <location>
        <begin position="201"/>
        <end position="299"/>
    </location>
</feature>
<evidence type="ECO:0000259" key="16">
    <source>
        <dbReference type="Pfam" id="PF01618"/>
    </source>
</evidence>
<sequence length="330" mass="34669">MFPAAYLSRFWLVAAVATALASPAPVSAQTAEPGSTPPSVQSEITGPAQAIPDIGSEAAPSLPAQIETPILEEPAVQTDPTAPATLPQTTVTAAPPAAEPAILHDLSPWGMFMAAHWVVKAVMLSLAFACFLTWTILIFKMVELAFARMRARRSGRVIREAETLAAATAKLGKRSDPAAFMAQAALVEYRRSDAALDAAGSEGVKERTRSILERVEAQASARMRRGTGLLATIGSTAPFVGLFGTVWGIMNSFISIAESHTTNLAVVAPGIAEALLATAIGLVAAIPAVVIYNHFARMIAGYRLVLGDAGAGVERLLSRDLDFRKIQKAA</sequence>
<evidence type="ECO:0000256" key="13">
    <source>
        <dbReference type="SAM" id="MobiDB-lite"/>
    </source>
</evidence>
<comment type="caution">
    <text evidence="17">The sequence shown here is derived from an EMBL/GenBank/DDBJ whole genome shotgun (WGS) entry which is preliminary data.</text>
</comment>
<feature type="transmembrane region" description="Helical" evidence="14">
    <location>
        <begin position="229"/>
        <end position="250"/>
    </location>
</feature>
<dbReference type="Proteomes" id="UP000248975">
    <property type="component" value="Unassembled WGS sequence"/>
</dbReference>
<reference evidence="17 18" key="1">
    <citation type="submission" date="2017-08" db="EMBL/GenBank/DDBJ databases">
        <title>Infants hospitalized years apart are colonized by the same room-sourced microbial strains.</title>
        <authorList>
            <person name="Brooks B."/>
            <person name="Olm M.R."/>
            <person name="Firek B.A."/>
            <person name="Baker R."/>
            <person name="Thomas B.C."/>
            <person name="Morowitz M.J."/>
            <person name="Banfield J.F."/>
        </authorList>
    </citation>
    <scope>NUCLEOTIDE SEQUENCE [LARGE SCALE GENOMIC DNA]</scope>
    <source>
        <strain evidence="17">S2_003_000_R2_11</strain>
    </source>
</reference>
<keyword evidence="4 12" id="KW-0813">Transport</keyword>
<dbReference type="GO" id="GO:0017038">
    <property type="term" value="P:protein import"/>
    <property type="evidence" value="ECO:0007669"/>
    <property type="project" value="TreeGrafter"/>
</dbReference>
<evidence type="ECO:0000313" key="18">
    <source>
        <dbReference type="Proteomes" id="UP000248975"/>
    </source>
</evidence>
<feature type="transmembrane region" description="Helical" evidence="14">
    <location>
        <begin position="117"/>
        <end position="142"/>
    </location>
</feature>
<feature type="region of interest" description="Disordered" evidence="13">
    <location>
        <begin position="27"/>
        <end position="46"/>
    </location>
</feature>
<evidence type="ECO:0000256" key="14">
    <source>
        <dbReference type="SAM" id="Phobius"/>
    </source>
</evidence>
<keyword evidence="8 12" id="KW-0653">Protein transport</keyword>
<keyword evidence="7 14" id="KW-0812">Transmembrane</keyword>
<dbReference type="EMBL" id="QFQS01000001">
    <property type="protein sequence ID" value="PZR00115.1"/>
    <property type="molecule type" value="Genomic_DNA"/>
</dbReference>
<evidence type="ECO:0000256" key="10">
    <source>
        <dbReference type="ARBA" id="ARBA00023136"/>
    </source>
</evidence>
<evidence type="ECO:0000256" key="2">
    <source>
        <dbReference type="ARBA" id="ARBA00011471"/>
    </source>
</evidence>
<organism evidence="17 18">
    <name type="scientific">Cereibacter sphaeroides</name>
    <name type="common">Rhodobacter sphaeroides</name>
    <dbReference type="NCBI Taxonomy" id="1063"/>
    <lineage>
        <taxon>Bacteria</taxon>
        <taxon>Pseudomonadati</taxon>
        <taxon>Pseudomonadota</taxon>
        <taxon>Alphaproteobacteria</taxon>
        <taxon>Rhodobacterales</taxon>
        <taxon>Paracoccaceae</taxon>
        <taxon>Cereibacter</taxon>
    </lineage>
</organism>
<evidence type="ECO:0000256" key="12">
    <source>
        <dbReference type="RuleBase" id="RU004057"/>
    </source>
</evidence>
<dbReference type="GO" id="GO:0005886">
    <property type="term" value="C:plasma membrane"/>
    <property type="evidence" value="ECO:0007669"/>
    <property type="project" value="UniProtKB-SubCell"/>
</dbReference>
<dbReference type="InterPro" id="IPR014164">
    <property type="entry name" value="TonB_ExbB_1"/>
</dbReference>
<evidence type="ECO:0000313" key="17">
    <source>
        <dbReference type="EMBL" id="PZR00115.1"/>
    </source>
</evidence>